<proteinExistence type="predicted"/>
<dbReference type="Gene3D" id="3.10.310.30">
    <property type="match status" value="1"/>
</dbReference>
<dbReference type="GO" id="GO:0003676">
    <property type="term" value="F:nucleic acid binding"/>
    <property type="evidence" value="ECO:0007669"/>
    <property type="project" value="InterPro"/>
</dbReference>
<dbReference type="EMBL" id="AFGF01000126">
    <property type="protein sequence ID" value="EGO63201.1"/>
    <property type="molecule type" value="Genomic_DNA"/>
</dbReference>
<dbReference type="InterPro" id="IPR001667">
    <property type="entry name" value="DDH_dom"/>
</dbReference>
<evidence type="ECO:0000313" key="4">
    <source>
        <dbReference type="Proteomes" id="UP000003240"/>
    </source>
</evidence>
<dbReference type="InterPro" id="IPR003156">
    <property type="entry name" value="DHHA1_dom"/>
</dbReference>
<keyword evidence="4" id="KW-1185">Reference proteome</keyword>
<dbReference type="eggNOG" id="COG0618">
    <property type="taxonomic scope" value="Bacteria"/>
</dbReference>
<evidence type="ECO:0000259" key="1">
    <source>
        <dbReference type="Pfam" id="PF01368"/>
    </source>
</evidence>
<comment type="caution">
    <text evidence="3">The sequence shown here is derived from an EMBL/GenBank/DDBJ whole genome shotgun (WGS) entry which is preliminary data.</text>
</comment>
<dbReference type="STRING" id="1009370.ALO_14342"/>
<dbReference type="RefSeq" id="WP_004573441.1">
    <property type="nucleotide sequence ID" value="NZ_AFGF01000126.1"/>
</dbReference>
<feature type="domain" description="DHHA1" evidence="2">
    <location>
        <begin position="239"/>
        <end position="311"/>
    </location>
</feature>
<dbReference type="InterPro" id="IPR051319">
    <property type="entry name" value="Oligoribo/pAp-PDE_c-di-AMP_PDE"/>
</dbReference>
<sequence>MKVSLDQAHNLIRSADQILITGHIHPDGDCLGSMLGLYHHLKAAGKKATLLLDDDVPSGFRFLPNWTDIKKPAHQNEQYITDLLIVLDASDKERIGRVGACVSGPVLNLDHHVSNTQFADYWYVDTKAAATGEIIVDLIHAAGEPIDPDSALCLYTAIATDCGFFRYANTTPKVLRYAADLLEQKVKPELVSESIETSTLADIQSLIAVLGTLELQQEGRAALITVDSHALSLTENTESYINYPRSIAGVEVAVMLKEVEADCVRVSLRSKTADVSKIALSFGGGGHMRAAGCTLNTTLDQAKSRILEAIARGLAER</sequence>
<dbReference type="SUPFAM" id="SSF64182">
    <property type="entry name" value="DHH phosphoesterases"/>
    <property type="match status" value="1"/>
</dbReference>
<dbReference type="PANTHER" id="PTHR47618:SF1">
    <property type="entry name" value="BIFUNCTIONAL OLIGORIBONUCLEASE AND PAP PHOSPHATASE NRNA"/>
    <property type="match status" value="1"/>
</dbReference>
<dbReference type="InterPro" id="IPR038763">
    <property type="entry name" value="DHH_sf"/>
</dbReference>
<reference evidence="3 4" key="1">
    <citation type="journal article" date="2011" name="EMBO J.">
        <title>Structural diversity of bacterial flagellar motors.</title>
        <authorList>
            <person name="Chen S."/>
            <person name="Beeby M."/>
            <person name="Murphy G.E."/>
            <person name="Leadbetter J.R."/>
            <person name="Hendrixson D.R."/>
            <person name="Briegel A."/>
            <person name="Li Z."/>
            <person name="Shi J."/>
            <person name="Tocheva E.I."/>
            <person name="Muller A."/>
            <person name="Dobro M.J."/>
            <person name="Jensen G.J."/>
        </authorList>
    </citation>
    <scope>NUCLEOTIDE SEQUENCE [LARGE SCALE GENOMIC DNA]</scope>
    <source>
        <strain evidence="3 4">DSM 6540</strain>
    </source>
</reference>
<protein>
    <submittedName>
        <fullName evidence="3">Phosphoesterase RecJ domain protein</fullName>
    </submittedName>
</protein>
<dbReference type="OrthoDB" id="9803668at2"/>
<gene>
    <name evidence="3" type="ORF">ALO_14342</name>
</gene>
<evidence type="ECO:0000313" key="3">
    <source>
        <dbReference type="EMBL" id="EGO63201.1"/>
    </source>
</evidence>
<dbReference type="Pfam" id="PF02272">
    <property type="entry name" value="DHHA1"/>
    <property type="match status" value="1"/>
</dbReference>
<evidence type="ECO:0000259" key="2">
    <source>
        <dbReference type="Pfam" id="PF02272"/>
    </source>
</evidence>
<dbReference type="PANTHER" id="PTHR47618">
    <property type="entry name" value="BIFUNCTIONAL OLIGORIBONUCLEASE AND PAP PHOSPHATASE NRNA"/>
    <property type="match status" value="1"/>
</dbReference>
<dbReference type="Pfam" id="PF01368">
    <property type="entry name" value="DHH"/>
    <property type="match status" value="1"/>
</dbReference>
<feature type="domain" description="DDH" evidence="1">
    <location>
        <begin position="17"/>
        <end position="158"/>
    </location>
</feature>
<dbReference type="Gene3D" id="3.90.1640.10">
    <property type="entry name" value="inorganic pyrophosphatase (n-terminal core)"/>
    <property type="match status" value="1"/>
</dbReference>
<accession>F7NL96</accession>
<organism evidence="3 4">
    <name type="scientific">Acetonema longum DSM 6540</name>
    <dbReference type="NCBI Taxonomy" id="1009370"/>
    <lineage>
        <taxon>Bacteria</taxon>
        <taxon>Bacillati</taxon>
        <taxon>Bacillota</taxon>
        <taxon>Negativicutes</taxon>
        <taxon>Acetonemataceae</taxon>
        <taxon>Acetonema</taxon>
    </lineage>
</organism>
<dbReference type="Proteomes" id="UP000003240">
    <property type="component" value="Unassembled WGS sequence"/>
</dbReference>
<dbReference type="AlphaFoldDB" id="F7NL96"/>
<name>F7NL96_9FIRM</name>